<dbReference type="Gene3D" id="3.30.420.10">
    <property type="entry name" value="Ribonuclease H-like superfamily/Ribonuclease H"/>
    <property type="match status" value="1"/>
</dbReference>
<dbReference type="Proteomes" id="UP001159363">
    <property type="component" value="Chromosome 3"/>
</dbReference>
<protein>
    <recommendedName>
        <fullName evidence="1">Integrase catalytic domain-containing protein</fullName>
    </recommendedName>
</protein>
<dbReference type="PROSITE" id="PS50994">
    <property type="entry name" value="INTEGRASE"/>
    <property type="match status" value="1"/>
</dbReference>
<accession>A0ABQ9HUV0</accession>
<evidence type="ECO:0000313" key="3">
    <source>
        <dbReference type="Proteomes" id="UP001159363"/>
    </source>
</evidence>
<dbReference type="EMBL" id="JARBHB010000003">
    <property type="protein sequence ID" value="KAJ8888163.1"/>
    <property type="molecule type" value="Genomic_DNA"/>
</dbReference>
<keyword evidence="3" id="KW-1185">Reference proteome</keyword>
<proteinExistence type="predicted"/>
<gene>
    <name evidence="2" type="ORF">PR048_007650</name>
</gene>
<dbReference type="PANTHER" id="PTHR37984">
    <property type="entry name" value="PROTEIN CBG26694"/>
    <property type="match status" value="1"/>
</dbReference>
<feature type="domain" description="Integrase catalytic" evidence="1">
    <location>
        <begin position="1"/>
        <end position="128"/>
    </location>
</feature>
<organism evidence="2 3">
    <name type="scientific">Dryococelus australis</name>
    <dbReference type="NCBI Taxonomy" id="614101"/>
    <lineage>
        <taxon>Eukaryota</taxon>
        <taxon>Metazoa</taxon>
        <taxon>Ecdysozoa</taxon>
        <taxon>Arthropoda</taxon>
        <taxon>Hexapoda</taxon>
        <taxon>Insecta</taxon>
        <taxon>Pterygota</taxon>
        <taxon>Neoptera</taxon>
        <taxon>Polyneoptera</taxon>
        <taxon>Phasmatodea</taxon>
        <taxon>Verophasmatodea</taxon>
        <taxon>Anareolatae</taxon>
        <taxon>Phasmatidae</taxon>
        <taxon>Eurycanthinae</taxon>
        <taxon>Dryococelus</taxon>
    </lineage>
</organism>
<reference evidence="2 3" key="1">
    <citation type="submission" date="2023-02" db="EMBL/GenBank/DDBJ databases">
        <title>LHISI_Scaffold_Assembly.</title>
        <authorList>
            <person name="Stuart O.P."/>
            <person name="Cleave R."/>
            <person name="Magrath M.J.L."/>
            <person name="Mikheyev A.S."/>
        </authorList>
    </citation>
    <scope>NUCLEOTIDE SEQUENCE [LARGE SCALE GENOMIC DNA]</scope>
    <source>
        <strain evidence="2">Daus_M_001</strain>
        <tissue evidence="2">Leg muscle</tissue>
    </source>
</reference>
<evidence type="ECO:0000259" key="1">
    <source>
        <dbReference type="PROSITE" id="PS50994"/>
    </source>
</evidence>
<name>A0ABQ9HUV0_9NEOP</name>
<evidence type="ECO:0000313" key="2">
    <source>
        <dbReference type="EMBL" id="KAJ8888163.1"/>
    </source>
</evidence>
<dbReference type="InterPro" id="IPR050951">
    <property type="entry name" value="Retrovirus_Pol_polyprotein"/>
</dbReference>
<dbReference type="InterPro" id="IPR036397">
    <property type="entry name" value="RNaseH_sf"/>
</dbReference>
<dbReference type="PANTHER" id="PTHR37984:SF5">
    <property type="entry name" value="PROTEIN NYNRIN-LIKE"/>
    <property type="match status" value="1"/>
</dbReference>
<sequence length="235" mass="27258">MPNRNELRLFPAHQRLHQKVIISDNATIFTSKKFAQFCKEAGIFQEFCAAGHPATNDLAEHNVQILKHRLATTSNQNMHIRQKVREILFRYWATPLSIGKSLAEQYLNRQIRIQLYAMRPIKFHVSPASTQPARQHIDQLRSTEIPLPARKSVYSDLQPMIPMSDDRQLNKPNLGDLTEILDPDVVLPKAEQPDPIEKEEEVPVVDFQLPEQPAQRKCSQRECRLPAYLRDYILY</sequence>
<dbReference type="InterPro" id="IPR012337">
    <property type="entry name" value="RNaseH-like_sf"/>
</dbReference>
<comment type="caution">
    <text evidence="2">The sequence shown here is derived from an EMBL/GenBank/DDBJ whole genome shotgun (WGS) entry which is preliminary data.</text>
</comment>
<dbReference type="SUPFAM" id="SSF53098">
    <property type="entry name" value="Ribonuclease H-like"/>
    <property type="match status" value="1"/>
</dbReference>
<dbReference type="InterPro" id="IPR001584">
    <property type="entry name" value="Integrase_cat-core"/>
</dbReference>